<keyword evidence="1" id="KW-1133">Transmembrane helix</keyword>
<gene>
    <name evidence="2" type="ORF">C1752_04306</name>
</gene>
<evidence type="ECO:0000313" key="2">
    <source>
        <dbReference type="EMBL" id="PZD71999.1"/>
    </source>
</evidence>
<dbReference type="SUPFAM" id="SSF103511">
    <property type="entry name" value="Chlorophyll a-b binding protein"/>
    <property type="match status" value="1"/>
</dbReference>
<sequence>MTEPSRIPKVSQSRFGFNRFVERLNSRVAMMAFIGAIVLEIVTGQGVLTWLGLR</sequence>
<comment type="caution">
    <text evidence="2">The sequence shown here is derived from an EMBL/GenBank/DDBJ whole genome shotgun (WGS) entry which is preliminary data.</text>
</comment>
<name>A0A2W1JE05_9CYAN</name>
<keyword evidence="3" id="KW-1185">Reference proteome</keyword>
<feature type="transmembrane region" description="Helical" evidence="1">
    <location>
        <begin position="28"/>
        <end position="53"/>
    </location>
</feature>
<dbReference type="EMBL" id="PQWO01000013">
    <property type="protein sequence ID" value="PZD71999.1"/>
    <property type="molecule type" value="Genomic_DNA"/>
</dbReference>
<evidence type="ECO:0000313" key="3">
    <source>
        <dbReference type="Proteomes" id="UP000248857"/>
    </source>
</evidence>
<dbReference type="AlphaFoldDB" id="A0A2W1JE05"/>
<dbReference type="OrthoDB" id="516137at2"/>
<keyword evidence="1" id="KW-0812">Transmembrane</keyword>
<evidence type="ECO:0008006" key="4">
    <source>
        <dbReference type="Google" id="ProtNLM"/>
    </source>
</evidence>
<organism evidence="2 3">
    <name type="scientific">Acaryochloris thomasi RCC1774</name>
    <dbReference type="NCBI Taxonomy" id="1764569"/>
    <lineage>
        <taxon>Bacteria</taxon>
        <taxon>Bacillati</taxon>
        <taxon>Cyanobacteriota</taxon>
        <taxon>Cyanophyceae</taxon>
        <taxon>Acaryochloridales</taxon>
        <taxon>Acaryochloridaceae</taxon>
        <taxon>Acaryochloris</taxon>
        <taxon>Acaryochloris thomasi</taxon>
    </lineage>
</organism>
<reference evidence="2 3" key="1">
    <citation type="journal article" date="2018" name="Sci. Rep.">
        <title>A novel species of the marine cyanobacterium Acaryochloris with a unique pigment content and lifestyle.</title>
        <authorList>
            <person name="Partensky F."/>
            <person name="Six C."/>
            <person name="Ratin M."/>
            <person name="Garczarek L."/>
            <person name="Vaulot D."/>
            <person name="Probert I."/>
            <person name="Calteau A."/>
            <person name="Gourvil P."/>
            <person name="Marie D."/>
            <person name="Grebert T."/>
            <person name="Bouchier C."/>
            <person name="Le Panse S."/>
            <person name="Gachenot M."/>
            <person name="Rodriguez F."/>
            <person name="Garrido J.L."/>
        </authorList>
    </citation>
    <scope>NUCLEOTIDE SEQUENCE [LARGE SCALE GENOMIC DNA]</scope>
    <source>
        <strain evidence="2 3">RCC1774</strain>
    </source>
</reference>
<proteinExistence type="predicted"/>
<dbReference type="RefSeq" id="WP_110987545.1">
    <property type="nucleotide sequence ID" value="NZ_CAWNWM010000013.1"/>
</dbReference>
<keyword evidence="1" id="KW-0472">Membrane</keyword>
<evidence type="ECO:0000256" key="1">
    <source>
        <dbReference type="SAM" id="Phobius"/>
    </source>
</evidence>
<dbReference type="Proteomes" id="UP000248857">
    <property type="component" value="Unassembled WGS sequence"/>
</dbReference>
<accession>A0A2W1JE05</accession>
<protein>
    <recommendedName>
        <fullName evidence="4">High light inducible protein</fullName>
    </recommendedName>
</protein>
<dbReference type="Gene3D" id="1.10.3460.10">
    <property type="entry name" value="Chlorophyll a/b binding protein domain"/>
    <property type="match status" value="1"/>
</dbReference>